<dbReference type="AlphaFoldDB" id="A0A1E3QP69"/>
<organism evidence="1 2">
    <name type="scientific">Babjeviella inositovora NRRL Y-12698</name>
    <dbReference type="NCBI Taxonomy" id="984486"/>
    <lineage>
        <taxon>Eukaryota</taxon>
        <taxon>Fungi</taxon>
        <taxon>Dikarya</taxon>
        <taxon>Ascomycota</taxon>
        <taxon>Saccharomycotina</taxon>
        <taxon>Pichiomycetes</taxon>
        <taxon>Serinales incertae sedis</taxon>
        <taxon>Babjeviella</taxon>
    </lineage>
</organism>
<keyword evidence="2" id="KW-1185">Reference proteome</keyword>
<feature type="non-terminal residue" evidence="1">
    <location>
        <position position="1"/>
    </location>
</feature>
<name>A0A1E3QP69_9ASCO</name>
<proteinExistence type="predicted"/>
<dbReference type="RefSeq" id="XP_018984200.1">
    <property type="nucleotide sequence ID" value="XM_019131341.1"/>
</dbReference>
<feature type="non-terminal residue" evidence="1">
    <location>
        <position position="134"/>
    </location>
</feature>
<protein>
    <submittedName>
        <fullName evidence="1">Uncharacterized protein</fullName>
    </submittedName>
</protein>
<reference evidence="2" key="1">
    <citation type="submission" date="2016-05" db="EMBL/GenBank/DDBJ databases">
        <title>Comparative genomics of biotechnologically important yeasts.</title>
        <authorList>
            <consortium name="DOE Joint Genome Institute"/>
            <person name="Riley R."/>
            <person name="Haridas S."/>
            <person name="Wolfe K.H."/>
            <person name="Lopes M.R."/>
            <person name="Hittinger C.T."/>
            <person name="Goker M."/>
            <person name="Salamov A."/>
            <person name="Wisecaver J."/>
            <person name="Long T.M."/>
            <person name="Aerts A.L."/>
            <person name="Barry K."/>
            <person name="Choi C."/>
            <person name="Clum A."/>
            <person name="Coughlan A.Y."/>
            <person name="Deshpande S."/>
            <person name="Douglass A.P."/>
            <person name="Hanson S.J."/>
            <person name="Klenk H.-P."/>
            <person name="Labutti K."/>
            <person name="Lapidus A."/>
            <person name="Lindquist E."/>
            <person name="Lipzen A."/>
            <person name="Meier-Kolthoff J.P."/>
            <person name="Ohm R.A."/>
            <person name="Otillar R.P."/>
            <person name="Pangilinan J."/>
            <person name="Peng Y."/>
            <person name="Rokas A."/>
            <person name="Rosa C.A."/>
            <person name="Scheuner C."/>
            <person name="Sibirny A.A."/>
            <person name="Slot J.C."/>
            <person name="Stielow J.B."/>
            <person name="Sun H."/>
            <person name="Kurtzman C.P."/>
            <person name="Blackwell M."/>
            <person name="Grigoriev I.V."/>
            <person name="Jeffries T.W."/>
        </authorList>
    </citation>
    <scope>NUCLEOTIDE SEQUENCE [LARGE SCALE GENOMIC DNA]</scope>
    <source>
        <strain evidence="2">NRRL Y-12698</strain>
    </source>
</reference>
<sequence>YSRTTLAPRASKVALIFSASSLPTLSFKTFGADSTNFLDSTKERPNIPLTSLMIFGLDLASKDSNLMEKIVFSSTSSLISSASTAAGAAWAAPPEGKAISGMFNLVFNSATKAEVSNKVNWEMLSTIWVIFGST</sequence>
<dbReference type="GeneID" id="30149194"/>
<evidence type="ECO:0000313" key="2">
    <source>
        <dbReference type="Proteomes" id="UP000094336"/>
    </source>
</evidence>
<gene>
    <name evidence="1" type="ORF">BABINDRAFT_24811</name>
</gene>
<dbReference type="EMBL" id="KV454434">
    <property type="protein sequence ID" value="ODQ78872.1"/>
    <property type="molecule type" value="Genomic_DNA"/>
</dbReference>
<dbReference type="Proteomes" id="UP000094336">
    <property type="component" value="Unassembled WGS sequence"/>
</dbReference>
<accession>A0A1E3QP69</accession>
<evidence type="ECO:0000313" key="1">
    <source>
        <dbReference type="EMBL" id="ODQ78872.1"/>
    </source>
</evidence>
<dbReference type="AntiFam" id="ANF00182">
    <property type="entry name" value="Shadow ORF (opposite rplL)"/>
</dbReference>